<proteinExistence type="predicted"/>
<protein>
    <submittedName>
        <fullName evidence="5">Extracellular matrix protein 1</fullName>
    </submittedName>
</protein>
<dbReference type="Gene3D" id="1.10.246.10">
    <property type="match status" value="3"/>
</dbReference>
<reference evidence="5" key="2">
    <citation type="submission" date="2025-09" db="UniProtKB">
        <authorList>
            <consortium name="Ensembl"/>
        </authorList>
    </citation>
    <scope>IDENTIFICATION</scope>
</reference>
<evidence type="ECO:0000256" key="3">
    <source>
        <dbReference type="ARBA" id="ARBA00022737"/>
    </source>
</evidence>
<organism evidence="5 6">
    <name type="scientific">Nothoprocta perdicaria</name>
    <name type="common">Chilean tinamou</name>
    <name type="synonym">Crypturus perdicarius</name>
    <dbReference type="NCBI Taxonomy" id="30464"/>
    <lineage>
        <taxon>Eukaryota</taxon>
        <taxon>Metazoa</taxon>
        <taxon>Chordata</taxon>
        <taxon>Craniata</taxon>
        <taxon>Vertebrata</taxon>
        <taxon>Euteleostomi</taxon>
        <taxon>Archelosauria</taxon>
        <taxon>Archosauria</taxon>
        <taxon>Dinosauria</taxon>
        <taxon>Saurischia</taxon>
        <taxon>Theropoda</taxon>
        <taxon>Coelurosauria</taxon>
        <taxon>Aves</taxon>
        <taxon>Palaeognathae</taxon>
        <taxon>Tinamiformes</taxon>
        <taxon>Tinamidae</taxon>
        <taxon>Nothoprocta</taxon>
    </lineage>
</organism>
<dbReference type="Pfam" id="PF05782">
    <property type="entry name" value="ECM1"/>
    <property type="match status" value="1"/>
</dbReference>
<sequence length="463" mass="50978">MGKSDFLLLRPGVTQEQGGPCPVSPPVSPPRRHGEGQQRHREQGSGDSPSNMCCMSPSPRTTCRTCPASAKPWGHVPRVAPPQRAVPAAVLLPVTLQQEQEPPKALPPRWGSDLASFPPARPGDDATVARLCRHPQPAAVSPSDLPRTGFSHLRRQAEALGHLQRRLRGCCHHITRRSLPVQWLEVLDSFCEDEFRVKTRHYRCCLRHGSERQRCFEEAAGDDGTAAAPQPVETPRLPPPLAFPPGEPTEANMGNICRLRRFRLAAAASPPAGSTGRSSARAVARLERDYKGCCRSGGLDCARAAWRQTLGRFCQEESAVKTQQPRCCRRGAGDARWRCFAAEAPQPAYDRELRAASLAPLRAPLLHALCTHAQLLTKRKPVLVLVQNITDTCCPRDDAERVACAEEEKSRSIDALCSSLRGSWKDPEHCCDATERHRCFDSRYLAQVEVASATPELLPQEQD</sequence>
<dbReference type="SUPFAM" id="SSF48552">
    <property type="entry name" value="Serum albumin-like"/>
    <property type="match status" value="3"/>
</dbReference>
<evidence type="ECO:0000256" key="2">
    <source>
        <dbReference type="ARBA" id="ARBA00022525"/>
    </source>
</evidence>
<evidence type="ECO:0000256" key="4">
    <source>
        <dbReference type="SAM" id="MobiDB-lite"/>
    </source>
</evidence>
<dbReference type="Ensembl" id="ENSNPET00000005150.1">
    <property type="protein sequence ID" value="ENSNPEP00000005023.1"/>
    <property type="gene ID" value="ENSNPEG00000003826.1"/>
</dbReference>
<keyword evidence="3" id="KW-0677">Repeat</keyword>
<dbReference type="GO" id="GO:0005615">
    <property type="term" value="C:extracellular space"/>
    <property type="evidence" value="ECO:0007669"/>
    <property type="project" value="InterPro"/>
</dbReference>
<reference evidence="5" key="1">
    <citation type="submission" date="2025-08" db="UniProtKB">
        <authorList>
            <consortium name="Ensembl"/>
        </authorList>
    </citation>
    <scope>IDENTIFICATION</scope>
</reference>
<dbReference type="InterPro" id="IPR020858">
    <property type="entry name" value="Serum_albumin-like"/>
</dbReference>
<evidence type="ECO:0000313" key="5">
    <source>
        <dbReference type="Ensembl" id="ENSNPEP00000005023.1"/>
    </source>
</evidence>
<dbReference type="Proteomes" id="UP000694420">
    <property type="component" value="Unplaced"/>
</dbReference>
<evidence type="ECO:0000313" key="6">
    <source>
        <dbReference type="Proteomes" id="UP000694420"/>
    </source>
</evidence>
<dbReference type="InterPro" id="IPR008605">
    <property type="entry name" value="ECM1"/>
</dbReference>
<dbReference type="PANTHER" id="PTHR16776">
    <property type="entry name" value="EXTRACELLULAR MATRIX PROTEIN 1"/>
    <property type="match status" value="1"/>
</dbReference>
<dbReference type="GO" id="GO:0030500">
    <property type="term" value="P:regulation of bone mineralization"/>
    <property type="evidence" value="ECO:0007669"/>
    <property type="project" value="TreeGrafter"/>
</dbReference>
<feature type="compositionally biased region" description="Basic and acidic residues" evidence="4">
    <location>
        <begin position="32"/>
        <end position="44"/>
    </location>
</feature>
<keyword evidence="2" id="KW-0964">Secreted</keyword>
<dbReference type="GO" id="GO:0007165">
    <property type="term" value="P:signal transduction"/>
    <property type="evidence" value="ECO:0007669"/>
    <property type="project" value="InterPro"/>
</dbReference>
<comment type="subcellular location">
    <subcellularLocation>
        <location evidence="1">Secreted</location>
    </subcellularLocation>
</comment>
<accession>A0A8C6YXS1</accession>
<feature type="region of interest" description="Disordered" evidence="4">
    <location>
        <begin position="1"/>
        <end position="54"/>
    </location>
</feature>
<dbReference type="AlphaFoldDB" id="A0A8C6YXS1"/>
<evidence type="ECO:0000256" key="1">
    <source>
        <dbReference type="ARBA" id="ARBA00004613"/>
    </source>
</evidence>
<keyword evidence="6" id="KW-1185">Reference proteome</keyword>
<name>A0A8C6YXS1_NOTPE</name>
<dbReference type="PANTHER" id="PTHR16776:SF3">
    <property type="entry name" value="EXTRACELLULAR MATRIX PROTEIN 1"/>
    <property type="match status" value="1"/>
</dbReference>